<reference evidence="2" key="1">
    <citation type="submission" date="2015-01" db="EMBL/GenBank/DDBJ databases">
        <authorList>
            <person name="Aksoy S."/>
            <person name="Warren W."/>
            <person name="Wilson R.K."/>
        </authorList>
    </citation>
    <scope>NUCLEOTIDE SEQUENCE [LARGE SCALE GENOMIC DNA]</scope>
    <source>
        <strain evidence="2">IAEA</strain>
    </source>
</reference>
<protein>
    <submittedName>
        <fullName evidence="1">Uncharacterized protein</fullName>
    </submittedName>
</protein>
<keyword evidence="2" id="KW-1185">Reference proteome</keyword>
<dbReference type="VEuPathDB" id="VectorBase:GPPI044171"/>
<dbReference type="EMBL" id="JXJN01022597">
    <property type="status" value="NOT_ANNOTATED_CDS"/>
    <property type="molecule type" value="Genomic_DNA"/>
</dbReference>
<dbReference type="EnsemblMetazoa" id="GPPI044171-RA">
    <property type="protein sequence ID" value="GPPI044171-PA"/>
    <property type="gene ID" value="GPPI044171"/>
</dbReference>
<accession>A0A1B0BYD4</accession>
<dbReference type="AlphaFoldDB" id="A0A1B0BYD4"/>
<evidence type="ECO:0000313" key="2">
    <source>
        <dbReference type="Proteomes" id="UP000092460"/>
    </source>
</evidence>
<organism evidence="1 2">
    <name type="scientific">Glossina palpalis gambiensis</name>
    <dbReference type="NCBI Taxonomy" id="67801"/>
    <lineage>
        <taxon>Eukaryota</taxon>
        <taxon>Metazoa</taxon>
        <taxon>Ecdysozoa</taxon>
        <taxon>Arthropoda</taxon>
        <taxon>Hexapoda</taxon>
        <taxon>Insecta</taxon>
        <taxon>Pterygota</taxon>
        <taxon>Neoptera</taxon>
        <taxon>Endopterygota</taxon>
        <taxon>Diptera</taxon>
        <taxon>Brachycera</taxon>
        <taxon>Muscomorpha</taxon>
        <taxon>Hippoboscoidea</taxon>
        <taxon>Glossinidae</taxon>
        <taxon>Glossina</taxon>
    </lineage>
</organism>
<dbReference type="Proteomes" id="UP000092460">
    <property type="component" value="Unassembled WGS sequence"/>
</dbReference>
<reference evidence="1" key="2">
    <citation type="submission" date="2020-05" db="UniProtKB">
        <authorList>
            <consortium name="EnsemblMetazoa"/>
        </authorList>
    </citation>
    <scope>IDENTIFICATION</scope>
    <source>
        <strain evidence="1">IAEA</strain>
    </source>
</reference>
<sequence>MEDDIILCKIAEEQCVNIEEKDLAKCVKYKERMWRLTDSLQTHANELQEILNLSQFSSVASTVSFKNIDFGFVESWLVVIYREGYQRNKAIHEIIENLARGINGRLNENPGGSEKVLKTYVTTQLFEALKKAHLILETNNQETLKLPAKFLPSLCKY</sequence>
<name>A0A1B0BYD4_9MUSC</name>
<evidence type="ECO:0000313" key="1">
    <source>
        <dbReference type="EnsemblMetazoa" id="GPPI044171-PA"/>
    </source>
</evidence>
<dbReference type="STRING" id="67801.A0A1B0BYD4"/>
<proteinExistence type="predicted"/>